<proteinExistence type="predicted"/>
<evidence type="ECO:0000313" key="3">
    <source>
        <dbReference type="Proteomes" id="UP000219336"/>
    </source>
</evidence>
<organism evidence="2 3">
    <name type="scientific">Vibrio thalassae</name>
    <dbReference type="NCBI Taxonomy" id="1243014"/>
    <lineage>
        <taxon>Bacteria</taxon>
        <taxon>Pseudomonadati</taxon>
        <taxon>Pseudomonadota</taxon>
        <taxon>Gammaproteobacteria</taxon>
        <taxon>Vibrionales</taxon>
        <taxon>Vibrionaceae</taxon>
        <taxon>Vibrio</taxon>
    </lineage>
</organism>
<evidence type="ECO:0008006" key="4">
    <source>
        <dbReference type="Google" id="ProtNLM"/>
    </source>
</evidence>
<dbReference type="OrthoDB" id="5348860at2"/>
<dbReference type="EMBL" id="OANU01000192">
    <property type="protein sequence ID" value="SNX50971.1"/>
    <property type="molecule type" value="Genomic_DNA"/>
</dbReference>
<evidence type="ECO:0000313" key="2">
    <source>
        <dbReference type="EMBL" id="SNX50971.1"/>
    </source>
</evidence>
<sequence length="344" mass="38800">MKMSRLPLAFAPLILLQACSSFNTTDSSEDSQVPLAELSRPETITPQTYVLRGQAVIGHETRTIQPCGSQHQYWLQLPKAVQEKAEQLTQRPYQPVYAEVIGYLEPPSQRGFDSDYTGRFVVKQVNMLTAENPKRCEQPLRSTQVLGNEPFWSLKFDNAQQASFTLLGEDKQTLDLTNTTITQSTRRYEFDNANLQMSSKLCSDTMSDTIYGWSAALTMNEQTRQGCATLSNSDTTLKWTGDYQAQSTENAGFTVSMTLLPDHTAITRYEYPDNSPATEERGFWQQLNNQQVQVIMTRHQQQYLVSQRIFTLSGNQLTATQEKVGDILYPIANGGLVLFKSNES</sequence>
<evidence type="ECO:0000256" key="1">
    <source>
        <dbReference type="SAM" id="SignalP"/>
    </source>
</evidence>
<keyword evidence="3" id="KW-1185">Reference proteome</keyword>
<dbReference type="Proteomes" id="UP000219336">
    <property type="component" value="Unassembled WGS sequence"/>
</dbReference>
<accession>A0A240EQZ8</accession>
<gene>
    <name evidence="2" type="ORF">VTH8203_04648</name>
</gene>
<keyword evidence="1" id="KW-0732">Signal</keyword>
<dbReference type="RefSeq" id="WP_096995810.1">
    <property type="nucleotide sequence ID" value="NZ_JBHSII010000001.1"/>
</dbReference>
<reference evidence="3" key="1">
    <citation type="submission" date="2016-06" db="EMBL/GenBank/DDBJ databases">
        <authorList>
            <person name="Rodrigo-Torres L."/>
            <person name="Arahal R.D."/>
            <person name="Lucena T."/>
        </authorList>
    </citation>
    <scope>NUCLEOTIDE SEQUENCE [LARGE SCALE GENOMIC DNA]</scope>
    <source>
        <strain evidence="3">CECT8203</strain>
    </source>
</reference>
<protein>
    <recommendedName>
        <fullName evidence="4">Lipoprotein</fullName>
    </recommendedName>
</protein>
<dbReference type="AlphaFoldDB" id="A0A240EQZ8"/>
<feature type="signal peptide" evidence="1">
    <location>
        <begin position="1"/>
        <end position="23"/>
    </location>
</feature>
<dbReference type="PROSITE" id="PS51257">
    <property type="entry name" value="PROKAR_LIPOPROTEIN"/>
    <property type="match status" value="1"/>
</dbReference>
<name>A0A240EQZ8_9VIBR</name>
<feature type="chain" id="PRO_5012353869" description="Lipoprotein" evidence="1">
    <location>
        <begin position="24"/>
        <end position="344"/>
    </location>
</feature>